<dbReference type="RefSeq" id="WP_407069591.1">
    <property type="nucleotide sequence ID" value="NZ_JBJJXE010000025.1"/>
</dbReference>
<dbReference type="NCBIfam" id="TIGR01731">
    <property type="entry name" value="fil_hemag_20aa"/>
    <property type="match status" value="3"/>
</dbReference>
<dbReference type="InterPro" id="IPR025157">
    <property type="entry name" value="Hemagglutinin_rpt"/>
</dbReference>
<sequence>TNTLTNTNKAAIGQRLYEQTTLDAPATPSTDQSTGGVTTSLDLANTGSANNTNNNTKPNNESNLPTANGFIIANQSLTNAGDQALIAAVGNINIATKKLNNADNASIDVKSLNTKELTNTDSKIALYSTDWQLSKFDNNKGELTTKHDMAITSQSDLTNTQGRLASGGDVVLSTAGKLINHQGQLHSNRDLTVKAKQLDNSGQIDSIANTTLHITHQLANTQTGNINAQAIDIRTKDLQNTAIITAKELSIEQTDDYTHNKQGKLLADTLKLTVQGDIHNQSSLTASKTLIVHANHIDNDQEAVIGGNQHTQIISQTNITNQGLINGEQTLIKTKNTIDNLARGRIYGTHLAIQADTLNNTPAKLASTQDTSQASRADSQHAAPVIAARDRLDIGVNHLNNQPNPDRVGKFNENFDNQALITSLGTLNIGGSLDGNQYATGKAKTVINHGATIESVGQMSIASQTVQNSNADYQKQNIKLDEQTKPNQVFYRPSNTTHEYPESQVVLGSTSRGLGDAVLYIKDEKGNLINQGEDWHRIQKTLNTFEDRTTASDPARMVAGGNILFDVNHLTNDKSQMNAGAGHQIIGHDLSNDKDDTLVGRQIQHSTNITSQFHTVGWNTTRTRHRHSWGGVVAQADESKVLASYLLPILKASADHQTGQKNKPSATLPDVPSTLTVPPVDIKATGMSSANTATPIHLPTSSLYLISGDNPNQPLLMTDPAFVDAKNWLSSDYMLKALQSDPNHIHKRLADGYGEQQQLSDQYQRLTGRRILGDYQNNEIAFKTLMDNGIAHAKAFHYTLGIALTPAQMANLTTDIVWLVKQTVSYESKDKDGNTITKTEEVLVPTLYQKTGNAKTGTLTKDGRYSGITGKSIDLQLAGNLDNNGNLIAQNTTNIKADHVNNNGIIQGDFVHITADQDINNQHTIYADSAASLNAGNNITNQSQTITHQHQKGQSSSSDTQISQIASIQVGSGLKDKIDDNGKPLTTLTIKAGNHILYKAANTQNAGGSTQLVAHNDIHLDSITQTKQVNAIGDENNYFKHSQSTDVGSSIVSSGNLTLVTTADQADITATAANLQSGGTTAIVATGDVRFEVGRHIDTHEDSNKLSNNSLVKKQTEQNLYKAYSNTSIQNQIGGENVLIKSGGNMTLVATDVLADKDIVLNSAGSMTIASAANTQSTHEYSQIDKKGLFSTAPTSVTLGKQRTQSESGSSQTTHTGSLIGTTGGNITMMSGDSLNVINSDIIAQKDQNSNAGNIYIQATDAAITSQNKTSDTKHRFAQKTTGITASVSSSLAGDVQSIKTLKDATQDTDSRRAKLMGTLAAASKVRTLAQNLQNGNLGSIRVQATAGSQSTKNQTLVHKEENDAANIHADNNLIINLKGKGKNSDLVVTGSNISVGNNLYQNVEGDVIYQASTQTSTTTSQNSSKGVGFGVYASAQIGGDQSNQGFTINANKAKGNSQETTTTHTNTQVTVGGTTVNDIGGSLTLDGANLDTTYLTGTVGGDLIVKSRQDT</sequence>
<dbReference type="Proteomes" id="UP001624684">
    <property type="component" value="Unassembled WGS sequence"/>
</dbReference>
<proteinExistence type="predicted"/>
<name>A0ABW8UDE9_9GAMM</name>
<gene>
    <name evidence="2" type="ORF">ACJHVH_08940</name>
</gene>
<evidence type="ECO:0000256" key="1">
    <source>
        <dbReference type="SAM" id="MobiDB-lite"/>
    </source>
</evidence>
<feature type="region of interest" description="Disordered" evidence="1">
    <location>
        <begin position="1198"/>
        <end position="1223"/>
    </location>
</feature>
<feature type="region of interest" description="Disordered" evidence="1">
    <location>
        <begin position="1"/>
        <end position="62"/>
    </location>
</feature>
<evidence type="ECO:0000313" key="3">
    <source>
        <dbReference type="Proteomes" id="UP001624684"/>
    </source>
</evidence>
<dbReference type="InterPro" id="IPR010069">
    <property type="entry name" value="CdiA_FHA1_rpt"/>
</dbReference>
<keyword evidence="3" id="KW-1185">Reference proteome</keyword>
<reference evidence="2 3" key="1">
    <citation type="submission" date="2024-11" db="EMBL/GenBank/DDBJ databases">
        <title>First Report of Moraxella oculi in Brazil in an Infectious Bovine Keratoconjunctivitis Outbreak.</title>
        <authorList>
            <person name="Carvalho C.V."/>
            <person name="Domingues R."/>
            <person name="Coutinho C."/>
            <person name="Honorio N.T.B.S."/>
            <person name="Faza D.R.L.R."/>
            <person name="Carvalho W.A."/>
            <person name="Machado A.B.F."/>
            <person name="Martins M.F."/>
            <person name="Gaspar E.B."/>
        </authorList>
    </citation>
    <scope>NUCLEOTIDE SEQUENCE [LARGE SCALE GENOMIC DNA]</scope>
    <source>
        <strain evidence="2 3">2117LE</strain>
    </source>
</reference>
<feature type="compositionally biased region" description="Low complexity" evidence="1">
    <location>
        <begin position="45"/>
        <end position="62"/>
    </location>
</feature>
<dbReference type="Pfam" id="PF13332">
    <property type="entry name" value="Fil_haemagg_2"/>
    <property type="match status" value="3"/>
</dbReference>
<accession>A0ABW8UDE9</accession>
<comment type="caution">
    <text evidence="2">The sequence shown here is derived from an EMBL/GenBank/DDBJ whole genome shotgun (WGS) entry which is preliminary data.</text>
</comment>
<feature type="compositionally biased region" description="Polar residues" evidence="1">
    <location>
        <begin position="17"/>
        <end position="43"/>
    </location>
</feature>
<protein>
    <submittedName>
        <fullName evidence="2">Hemagglutinin repeat-containing protein</fullName>
    </submittedName>
</protein>
<dbReference type="EMBL" id="JBJJXE010000025">
    <property type="protein sequence ID" value="MFL1733101.1"/>
    <property type="molecule type" value="Genomic_DNA"/>
</dbReference>
<feature type="non-terminal residue" evidence="2">
    <location>
        <position position="1512"/>
    </location>
</feature>
<evidence type="ECO:0000313" key="2">
    <source>
        <dbReference type="EMBL" id="MFL1733101.1"/>
    </source>
</evidence>
<feature type="non-terminal residue" evidence="2">
    <location>
        <position position="1"/>
    </location>
</feature>
<organism evidence="2 3">
    <name type="scientific">Moraxella oculi</name>
    <dbReference type="NCBI Taxonomy" id="2940516"/>
    <lineage>
        <taxon>Bacteria</taxon>
        <taxon>Pseudomonadati</taxon>
        <taxon>Pseudomonadota</taxon>
        <taxon>Gammaproteobacteria</taxon>
        <taxon>Moraxellales</taxon>
        <taxon>Moraxellaceae</taxon>
        <taxon>Moraxella</taxon>
    </lineage>
</organism>